<evidence type="ECO:0000256" key="1">
    <source>
        <dbReference type="ARBA" id="ARBA00004123"/>
    </source>
</evidence>
<dbReference type="PANTHER" id="PTHR24338">
    <property type="entry name" value="HOMEOBOX PROTEIN MSX"/>
    <property type="match status" value="1"/>
</dbReference>
<dbReference type="AlphaFoldDB" id="A0A7I8W388"/>
<comment type="subcellular location">
    <subcellularLocation>
        <location evidence="1 7 8">Nucleus</location>
    </subcellularLocation>
</comment>
<feature type="compositionally biased region" description="Basic residues" evidence="9">
    <location>
        <begin position="89"/>
        <end position="98"/>
    </location>
</feature>
<feature type="compositionally biased region" description="Basic and acidic residues" evidence="9">
    <location>
        <begin position="64"/>
        <end position="77"/>
    </location>
</feature>
<evidence type="ECO:0000256" key="2">
    <source>
        <dbReference type="ARBA" id="ARBA00022473"/>
    </source>
</evidence>
<dbReference type="Gene3D" id="1.10.10.60">
    <property type="entry name" value="Homeodomain-like"/>
    <property type="match status" value="1"/>
</dbReference>
<proteinExistence type="inferred from homology"/>
<sequence>MALASQHNSYTALYAALITAQNPPRIPMPDVQKPKKLSFSIESILGRNSDCEEEEDIEIDVCGVEEKDDKNGQEKSSGDFSWLSCTRYKPPKLPRQKRKSSDEIEGGTGRKRKLGRNPRVPFTQHQVCALEHKFQRTHYLSSVDVAELSAALNLTETRVKIWFQNRRARERRDRDQRERVGGETPSWNRTPPILPPFKPF</sequence>
<dbReference type="PROSITE" id="PS50071">
    <property type="entry name" value="HOMEOBOX_2"/>
    <property type="match status" value="1"/>
</dbReference>
<dbReference type="InterPro" id="IPR017970">
    <property type="entry name" value="Homeobox_CS"/>
</dbReference>
<keyword evidence="3 7" id="KW-0238">DNA-binding</keyword>
<protein>
    <submittedName>
        <fullName evidence="11">DgyrCDS11408</fullName>
    </submittedName>
</protein>
<keyword evidence="5 7" id="KW-0539">Nucleus</keyword>
<dbReference type="Proteomes" id="UP000549394">
    <property type="component" value="Unassembled WGS sequence"/>
</dbReference>
<feature type="compositionally biased region" description="Basic and acidic residues" evidence="9">
    <location>
        <begin position="170"/>
        <end position="181"/>
    </location>
</feature>
<dbReference type="GO" id="GO:0005634">
    <property type="term" value="C:nucleus"/>
    <property type="evidence" value="ECO:0007669"/>
    <property type="project" value="UniProtKB-SubCell"/>
</dbReference>
<evidence type="ECO:0000256" key="8">
    <source>
        <dbReference type="RuleBase" id="RU000682"/>
    </source>
</evidence>
<feature type="domain" description="Homeobox" evidence="10">
    <location>
        <begin position="113"/>
        <end position="173"/>
    </location>
</feature>
<dbReference type="OrthoDB" id="1867783at2759"/>
<comment type="similarity">
    <text evidence="6">Belongs to the Msh homeobox family.</text>
</comment>
<evidence type="ECO:0000313" key="11">
    <source>
        <dbReference type="EMBL" id="CAD5123022.1"/>
    </source>
</evidence>
<dbReference type="GO" id="GO:0000977">
    <property type="term" value="F:RNA polymerase II transcription regulatory region sequence-specific DNA binding"/>
    <property type="evidence" value="ECO:0007669"/>
    <property type="project" value="TreeGrafter"/>
</dbReference>
<gene>
    <name evidence="11" type="ORF">DGYR_LOCUS10750</name>
</gene>
<organism evidence="11 12">
    <name type="scientific">Dimorphilus gyrociliatus</name>
    <dbReference type="NCBI Taxonomy" id="2664684"/>
    <lineage>
        <taxon>Eukaryota</taxon>
        <taxon>Metazoa</taxon>
        <taxon>Spiralia</taxon>
        <taxon>Lophotrochozoa</taxon>
        <taxon>Annelida</taxon>
        <taxon>Polychaeta</taxon>
        <taxon>Polychaeta incertae sedis</taxon>
        <taxon>Dinophilidae</taxon>
        <taxon>Dimorphilus</taxon>
    </lineage>
</organism>
<keyword evidence="4 7" id="KW-0371">Homeobox</keyword>
<keyword evidence="2" id="KW-0217">Developmental protein</keyword>
<evidence type="ECO:0000256" key="4">
    <source>
        <dbReference type="ARBA" id="ARBA00023155"/>
    </source>
</evidence>
<keyword evidence="12" id="KW-1185">Reference proteome</keyword>
<dbReference type="InterPro" id="IPR001356">
    <property type="entry name" value="HD"/>
</dbReference>
<evidence type="ECO:0000256" key="7">
    <source>
        <dbReference type="PROSITE-ProRule" id="PRU00108"/>
    </source>
</evidence>
<name>A0A7I8W388_9ANNE</name>
<dbReference type="InterPro" id="IPR009057">
    <property type="entry name" value="Homeodomain-like_sf"/>
</dbReference>
<dbReference type="PANTHER" id="PTHR24338:SF0">
    <property type="entry name" value="MUSCLE SEGMENTATION HOMEOBOX"/>
    <property type="match status" value="1"/>
</dbReference>
<feature type="region of interest" description="Disordered" evidence="9">
    <location>
        <begin position="64"/>
        <end position="119"/>
    </location>
</feature>
<evidence type="ECO:0000259" key="10">
    <source>
        <dbReference type="PROSITE" id="PS50071"/>
    </source>
</evidence>
<dbReference type="SUPFAM" id="SSF46689">
    <property type="entry name" value="Homeodomain-like"/>
    <property type="match status" value="1"/>
</dbReference>
<dbReference type="GO" id="GO:0048598">
    <property type="term" value="P:embryonic morphogenesis"/>
    <property type="evidence" value="ECO:0007669"/>
    <property type="project" value="TreeGrafter"/>
</dbReference>
<dbReference type="Pfam" id="PF00046">
    <property type="entry name" value="Homeodomain"/>
    <property type="match status" value="1"/>
</dbReference>
<evidence type="ECO:0000256" key="3">
    <source>
        <dbReference type="ARBA" id="ARBA00023125"/>
    </source>
</evidence>
<feature type="region of interest" description="Disordered" evidence="9">
    <location>
        <begin position="167"/>
        <end position="200"/>
    </location>
</feature>
<comment type="caution">
    <text evidence="11">The sequence shown here is derived from an EMBL/GenBank/DDBJ whole genome shotgun (WGS) entry which is preliminary data.</text>
</comment>
<dbReference type="GO" id="GO:0000981">
    <property type="term" value="F:DNA-binding transcription factor activity, RNA polymerase II-specific"/>
    <property type="evidence" value="ECO:0007669"/>
    <property type="project" value="InterPro"/>
</dbReference>
<evidence type="ECO:0000256" key="6">
    <source>
        <dbReference type="ARBA" id="ARBA00038425"/>
    </source>
</evidence>
<dbReference type="PROSITE" id="PS00027">
    <property type="entry name" value="HOMEOBOX_1"/>
    <property type="match status" value="1"/>
</dbReference>
<dbReference type="SMART" id="SM00389">
    <property type="entry name" value="HOX"/>
    <property type="match status" value="1"/>
</dbReference>
<feature type="DNA-binding region" description="Homeobox" evidence="7">
    <location>
        <begin position="115"/>
        <end position="174"/>
    </location>
</feature>
<reference evidence="11 12" key="1">
    <citation type="submission" date="2020-08" db="EMBL/GenBank/DDBJ databases">
        <authorList>
            <person name="Hejnol A."/>
        </authorList>
    </citation>
    <scope>NUCLEOTIDE SEQUENCE [LARGE SCALE GENOMIC DNA]</scope>
</reference>
<accession>A0A7I8W388</accession>
<evidence type="ECO:0000256" key="5">
    <source>
        <dbReference type="ARBA" id="ARBA00023242"/>
    </source>
</evidence>
<evidence type="ECO:0000256" key="9">
    <source>
        <dbReference type="SAM" id="MobiDB-lite"/>
    </source>
</evidence>
<evidence type="ECO:0000313" key="12">
    <source>
        <dbReference type="Proteomes" id="UP000549394"/>
    </source>
</evidence>
<dbReference type="CDD" id="cd00086">
    <property type="entry name" value="homeodomain"/>
    <property type="match status" value="1"/>
</dbReference>
<dbReference type="InterPro" id="IPR050674">
    <property type="entry name" value="Msh_Homeobox_Regulators"/>
</dbReference>
<dbReference type="EMBL" id="CAJFCJ010000019">
    <property type="protein sequence ID" value="CAD5123022.1"/>
    <property type="molecule type" value="Genomic_DNA"/>
</dbReference>